<dbReference type="EMBL" id="BAUL01000002">
    <property type="protein sequence ID" value="GAD91627.1"/>
    <property type="molecule type" value="Genomic_DNA"/>
</dbReference>
<dbReference type="HOGENOM" id="CLU_013985_6_1_1"/>
<name>V5FSQ6_BYSSN</name>
<dbReference type="SUPFAM" id="SSF55729">
    <property type="entry name" value="Acyl-CoA N-acyltransferases (Nat)"/>
    <property type="match status" value="1"/>
</dbReference>
<dbReference type="Pfam" id="PF00583">
    <property type="entry name" value="Acetyltransf_1"/>
    <property type="match status" value="1"/>
</dbReference>
<dbReference type="Proteomes" id="UP000018001">
    <property type="component" value="Unassembled WGS sequence"/>
</dbReference>
<organism evidence="2 3">
    <name type="scientific">Byssochlamys spectabilis (strain No. 5 / NBRC 109023)</name>
    <name type="common">Paecilomyces variotii</name>
    <dbReference type="NCBI Taxonomy" id="1356009"/>
    <lineage>
        <taxon>Eukaryota</taxon>
        <taxon>Fungi</taxon>
        <taxon>Dikarya</taxon>
        <taxon>Ascomycota</taxon>
        <taxon>Pezizomycotina</taxon>
        <taxon>Eurotiomycetes</taxon>
        <taxon>Eurotiomycetidae</taxon>
        <taxon>Eurotiales</taxon>
        <taxon>Thermoascaceae</taxon>
        <taxon>Paecilomyces</taxon>
    </lineage>
</organism>
<evidence type="ECO:0000313" key="3">
    <source>
        <dbReference type="Proteomes" id="UP000018001"/>
    </source>
</evidence>
<keyword evidence="2" id="KW-0808">Transferase</keyword>
<feature type="domain" description="N-acetyltransferase" evidence="1">
    <location>
        <begin position="122"/>
        <end position="192"/>
    </location>
</feature>
<evidence type="ECO:0000313" key="2">
    <source>
        <dbReference type="EMBL" id="GAD91627.1"/>
    </source>
</evidence>
<dbReference type="InterPro" id="IPR016181">
    <property type="entry name" value="Acyl_CoA_acyltransferase"/>
</dbReference>
<dbReference type="InterPro" id="IPR000182">
    <property type="entry name" value="GNAT_dom"/>
</dbReference>
<dbReference type="InParanoid" id="V5FSQ6"/>
<comment type="caution">
    <text evidence="2">The sequence shown here is derived from an EMBL/GenBank/DDBJ whole genome shotgun (WGS) entry which is preliminary data.</text>
</comment>
<accession>V5FSQ6</accession>
<sequence>MGSTTDYDYTYFRIPKESPDIASYAEKYRQLRLAALQLSPTSFSSTYEIESTFSDQTWIARLTAPEKQTFICVARPRVTETAAAAGTTDNHHEVVSGEWVAQVTILGPLSVADFNLPEESGQPAGSEDEERWQMLSLYTLPAYRGRGIAKDLCREVFRYLATARQEAIAIRVRIMVKPENQATVSMYRNLGFVDAGRCTLAEALRANGDADMVPSDGGGEKFNKRGGLIMTLSLRR</sequence>
<dbReference type="OrthoDB" id="41532at2759"/>
<dbReference type="Gene3D" id="3.40.630.30">
    <property type="match status" value="1"/>
</dbReference>
<dbReference type="AlphaFoldDB" id="V5FSQ6"/>
<dbReference type="PANTHER" id="PTHR43617">
    <property type="entry name" value="L-AMINO ACID N-ACETYLTRANSFERASE"/>
    <property type="match status" value="1"/>
</dbReference>
<dbReference type="PANTHER" id="PTHR43617:SF34">
    <property type="entry name" value="PUTATIVE-RELATED"/>
    <property type="match status" value="1"/>
</dbReference>
<keyword evidence="3" id="KW-1185">Reference proteome</keyword>
<dbReference type="GO" id="GO:0016747">
    <property type="term" value="F:acyltransferase activity, transferring groups other than amino-acyl groups"/>
    <property type="evidence" value="ECO:0007669"/>
    <property type="project" value="InterPro"/>
</dbReference>
<dbReference type="eggNOG" id="ENOG502RKTC">
    <property type="taxonomic scope" value="Eukaryota"/>
</dbReference>
<evidence type="ECO:0000259" key="1">
    <source>
        <dbReference type="Pfam" id="PF00583"/>
    </source>
</evidence>
<dbReference type="InterPro" id="IPR050276">
    <property type="entry name" value="MshD_Acetyltransferase"/>
</dbReference>
<dbReference type="CDD" id="cd04301">
    <property type="entry name" value="NAT_SF"/>
    <property type="match status" value="1"/>
</dbReference>
<proteinExistence type="predicted"/>
<reference evidence="3" key="1">
    <citation type="journal article" date="2014" name="Genome Announc.">
        <title>Draft genome sequence of the formaldehyde-resistant fungus Byssochlamys spectabilis No. 5 (anamorph Paecilomyces variotii No. 5) (NBRC109023).</title>
        <authorList>
            <person name="Oka T."/>
            <person name="Ekino K."/>
            <person name="Fukuda K."/>
            <person name="Nomura Y."/>
        </authorList>
    </citation>
    <scope>NUCLEOTIDE SEQUENCE [LARGE SCALE GENOMIC DNA]</scope>
    <source>
        <strain evidence="3">No. 5 / NBRC 109023</strain>
    </source>
</reference>
<protein>
    <submittedName>
        <fullName evidence="2">GNAT family acetyltransferase</fullName>
    </submittedName>
</protein>
<gene>
    <name evidence="2" type="ORF">PVAR5_0200</name>
</gene>